<dbReference type="eggNOG" id="COG2217">
    <property type="taxonomic scope" value="Bacteria"/>
</dbReference>
<keyword evidence="7" id="KW-0813">Transport</keyword>
<name>C0GJZ7_DETAL</name>
<dbReference type="SFLD" id="SFLDS00003">
    <property type="entry name" value="Haloacid_Dehalogenase"/>
    <property type="match status" value="1"/>
</dbReference>
<dbReference type="EMBL" id="ACJM01000019">
    <property type="protein sequence ID" value="EEG76366.1"/>
    <property type="molecule type" value="Genomic_DNA"/>
</dbReference>
<feature type="transmembrane region" description="Helical" evidence="14">
    <location>
        <begin position="127"/>
        <end position="149"/>
    </location>
</feature>
<dbReference type="InterPro" id="IPR023214">
    <property type="entry name" value="HAD_sf"/>
</dbReference>
<proteinExistence type="inferred from homology"/>
<dbReference type="GO" id="GO:0043682">
    <property type="term" value="F:P-type divalent copper transporter activity"/>
    <property type="evidence" value="ECO:0007669"/>
    <property type="project" value="TreeGrafter"/>
</dbReference>
<dbReference type="PANTHER" id="PTHR43520">
    <property type="entry name" value="ATP7, ISOFORM B"/>
    <property type="match status" value="1"/>
</dbReference>
<evidence type="ECO:0000256" key="1">
    <source>
        <dbReference type="ARBA" id="ARBA00004651"/>
    </source>
</evidence>
<feature type="transmembrane region" description="Helical" evidence="14">
    <location>
        <begin position="674"/>
        <end position="693"/>
    </location>
</feature>
<evidence type="ECO:0000256" key="14">
    <source>
        <dbReference type="RuleBase" id="RU362081"/>
    </source>
</evidence>
<dbReference type="GO" id="GO:0140581">
    <property type="term" value="F:P-type monovalent copper transporter activity"/>
    <property type="evidence" value="ECO:0007669"/>
    <property type="project" value="UniProtKB-EC"/>
</dbReference>
<evidence type="ECO:0000256" key="9">
    <source>
        <dbReference type="ARBA" id="ARBA00022967"/>
    </source>
</evidence>
<evidence type="ECO:0000256" key="2">
    <source>
        <dbReference type="ARBA" id="ARBA00006024"/>
    </source>
</evidence>
<feature type="transmembrane region" description="Helical" evidence="14">
    <location>
        <begin position="95"/>
        <end position="112"/>
    </location>
</feature>
<feature type="transmembrane region" description="Helical" evidence="14">
    <location>
        <begin position="338"/>
        <end position="359"/>
    </location>
</feature>
<feature type="domain" description="P-type ATPase A" evidence="16">
    <location>
        <begin position="220"/>
        <end position="322"/>
    </location>
</feature>
<dbReference type="AlphaFoldDB" id="C0GJZ7"/>
<comment type="subcellular location">
    <subcellularLocation>
        <location evidence="1">Cell membrane</location>
        <topology evidence="1">Multi-pass membrane protein</topology>
    </subcellularLocation>
</comment>
<gene>
    <name evidence="17" type="ORF">DealDRAFT_2806</name>
</gene>
<dbReference type="SFLD" id="SFLDG00002">
    <property type="entry name" value="C1.7:_P-type_atpase_like"/>
    <property type="match status" value="1"/>
</dbReference>
<dbReference type="EC" id="7.2.2.8" evidence="3"/>
<comment type="catalytic activity">
    <reaction evidence="13">
        <text>Cu(+)(in) + ATP + H2O = Cu(+)(out) + ADP + phosphate + H(+)</text>
        <dbReference type="Rhea" id="RHEA:25792"/>
        <dbReference type="ChEBI" id="CHEBI:15377"/>
        <dbReference type="ChEBI" id="CHEBI:15378"/>
        <dbReference type="ChEBI" id="CHEBI:30616"/>
        <dbReference type="ChEBI" id="CHEBI:43474"/>
        <dbReference type="ChEBI" id="CHEBI:49552"/>
        <dbReference type="ChEBI" id="CHEBI:456216"/>
        <dbReference type="EC" id="7.2.2.8"/>
    </reaction>
</comment>
<dbReference type="GO" id="GO:0055070">
    <property type="term" value="P:copper ion homeostasis"/>
    <property type="evidence" value="ECO:0007669"/>
    <property type="project" value="TreeGrafter"/>
</dbReference>
<dbReference type="NCBIfam" id="TIGR01511">
    <property type="entry name" value="ATPase-IB1_Cu"/>
    <property type="match status" value="1"/>
</dbReference>
<keyword evidence="7" id="KW-0406">Ion transport</keyword>
<protein>
    <recommendedName>
        <fullName evidence="3">P-type Cu(+) transporter</fullName>
        <ecNumber evidence="3">7.2.2.8</ecNumber>
    </recommendedName>
</protein>
<keyword evidence="18" id="KW-1185">Reference proteome</keyword>
<keyword evidence="11" id="KW-0186">Copper</keyword>
<dbReference type="NCBIfam" id="TIGR01512">
    <property type="entry name" value="ATPase-IB2_Cd"/>
    <property type="match status" value="1"/>
</dbReference>
<dbReference type="PANTHER" id="PTHR43520:SF8">
    <property type="entry name" value="P-TYPE CU(+) TRANSPORTER"/>
    <property type="match status" value="1"/>
</dbReference>
<evidence type="ECO:0000256" key="8">
    <source>
        <dbReference type="ARBA" id="ARBA00022840"/>
    </source>
</evidence>
<keyword evidence="9" id="KW-1278">Translocase</keyword>
<dbReference type="GO" id="GO:0016887">
    <property type="term" value="F:ATP hydrolysis activity"/>
    <property type="evidence" value="ECO:0007669"/>
    <property type="project" value="InterPro"/>
</dbReference>
<evidence type="ECO:0000256" key="6">
    <source>
        <dbReference type="ARBA" id="ARBA00022741"/>
    </source>
</evidence>
<dbReference type="Gene3D" id="3.40.1110.10">
    <property type="entry name" value="Calcium-transporting ATPase, cytoplasmic domain N"/>
    <property type="match status" value="1"/>
</dbReference>
<comment type="similarity">
    <text evidence="2 14">Belongs to the cation transport ATPase (P-type) (TC 3.A.3) family. Type IB subfamily.</text>
</comment>
<dbReference type="Pfam" id="PF00122">
    <property type="entry name" value="E1-E2_ATPase"/>
    <property type="match status" value="1"/>
</dbReference>
<evidence type="ECO:0000313" key="17">
    <source>
        <dbReference type="EMBL" id="EEG76366.1"/>
    </source>
</evidence>
<dbReference type="SUPFAM" id="SSF81665">
    <property type="entry name" value="Calcium ATPase, transmembrane domain M"/>
    <property type="match status" value="1"/>
</dbReference>
<dbReference type="GO" id="GO:0005886">
    <property type="term" value="C:plasma membrane"/>
    <property type="evidence" value="ECO:0007669"/>
    <property type="project" value="UniProtKB-SubCell"/>
</dbReference>
<keyword evidence="8 14" id="KW-0067">ATP-binding</keyword>
<dbReference type="InterPro" id="IPR008250">
    <property type="entry name" value="ATPase_P-typ_transduc_dom_A_sf"/>
</dbReference>
<dbReference type="FunFam" id="2.70.150.10:FF:000002">
    <property type="entry name" value="Copper-transporting ATPase 1, putative"/>
    <property type="match status" value="1"/>
</dbReference>
<evidence type="ECO:0000256" key="5">
    <source>
        <dbReference type="ARBA" id="ARBA00022723"/>
    </source>
</evidence>
<dbReference type="STRING" id="555088.DealDRAFT_2806"/>
<dbReference type="InterPro" id="IPR023298">
    <property type="entry name" value="ATPase_P-typ_TM_dom_sf"/>
</dbReference>
<dbReference type="Gene3D" id="2.70.150.10">
    <property type="entry name" value="Calcium-transporting ATPase, cytoplasmic transduction domain A"/>
    <property type="match status" value="1"/>
</dbReference>
<reference evidence="17 18" key="1">
    <citation type="submission" date="2009-02" db="EMBL/GenBank/DDBJ databases">
        <title>Sequencing of the draft genome and assembly of Dethiobacter alkaliphilus AHT 1.</title>
        <authorList>
            <consortium name="US DOE Joint Genome Institute (JGI-PGF)"/>
            <person name="Lucas S."/>
            <person name="Copeland A."/>
            <person name="Lapidus A."/>
            <person name="Glavina del Rio T."/>
            <person name="Dalin E."/>
            <person name="Tice H."/>
            <person name="Bruce D."/>
            <person name="Goodwin L."/>
            <person name="Pitluck S."/>
            <person name="Larimer F."/>
            <person name="Land M.L."/>
            <person name="Hauser L."/>
            <person name="Muyzer G."/>
        </authorList>
    </citation>
    <scope>NUCLEOTIDE SEQUENCE [LARGE SCALE GENOMIC DNA]</scope>
    <source>
        <strain evidence="17 18">AHT 1</strain>
    </source>
</reference>
<feature type="compositionally biased region" description="Basic and acidic residues" evidence="15">
    <location>
        <begin position="13"/>
        <end position="69"/>
    </location>
</feature>
<keyword evidence="6 14" id="KW-0547">Nucleotide-binding</keyword>
<dbReference type="NCBIfam" id="TIGR01494">
    <property type="entry name" value="ATPase_P-type"/>
    <property type="match status" value="1"/>
</dbReference>
<keyword evidence="5 14" id="KW-0479">Metal-binding</keyword>
<dbReference type="Gene3D" id="3.40.50.1000">
    <property type="entry name" value="HAD superfamily/HAD-like"/>
    <property type="match status" value="1"/>
</dbReference>
<keyword evidence="12 14" id="KW-0472">Membrane</keyword>
<dbReference type="InterPro" id="IPR001757">
    <property type="entry name" value="P_typ_ATPase"/>
</dbReference>
<dbReference type="GO" id="GO:0005524">
    <property type="term" value="F:ATP binding"/>
    <property type="evidence" value="ECO:0007669"/>
    <property type="project" value="UniProtKB-UniRule"/>
</dbReference>
<feature type="transmembrane region" description="Helical" evidence="14">
    <location>
        <begin position="185"/>
        <end position="203"/>
    </location>
</feature>
<dbReference type="PROSITE" id="PS00154">
    <property type="entry name" value="ATPASE_E1_E2"/>
    <property type="match status" value="1"/>
</dbReference>
<dbReference type="InterPro" id="IPR044492">
    <property type="entry name" value="P_typ_ATPase_HD_dom"/>
</dbReference>
<dbReference type="PRINTS" id="PR00119">
    <property type="entry name" value="CATATPASE"/>
</dbReference>
<evidence type="ECO:0000256" key="13">
    <source>
        <dbReference type="ARBA" id="ARBA00049289"/>
    </source>
</evidence>
<dbReference type="Pfam" id="PF00702">
    <property type="entry name" value="Hydrolase"/>
    <property type="match status" value="1"/>
</dbReference>
<evidence type="ECO:0000259" key="16">
    <source>
        <dbReference type="Pfam" id="PF00122"/>
    </source>
</evidence>
<dbReference type="SUPFAM" id="SSF56784">
    <property type="entry name" value="HAD-like"/>
    <property type="match status" value="1"/>
</dbReference>
<dbReference type="GO" id="GO:0005507">
    <property type="term" value="F:copper ion binding"/>
    <property type="evidence" value="ECO:0007669"/>
    <property type="project" value="TreeGrafter"/>
</dbReference>
<dbReference type="InterPro" id="IPR059000">
    <property type="entry name" value="ATPase_P-type_domA"/>
</dbReference>
<organism evidence="17 18">
    <name type="scientific">Dethiobacter alkaliphilus AHT 1</name>
    <dbReference type="NCBI Taxonomy" id="555088"/>
    <lineage>
        <taxon>Bacteria</taxon>
        <taxon>Bacillati</taxon>
        <taxon>Bacillota</taxon>
        <taxon>Dethiobacteria</taxon>
        <taxon>Dethiobacterales</taxon>
        <taxon>Dethiobacteraceae</taxon>
        <taxon>Dethiobacter</taxon>
    </lineage>
</organism>
<evidence type="ECO:0000256" key="15">
    <source>
        <dbReference type="SAM" id="MobiDB-lite"/>
    </source>
</evidence>
<dbReference type="SUPFAM" id="SSF81653">
    <property type="entry name" value="Calcium ATPase, transduction domain A"/>
    <property type="match status" value="1"/>
</dbReference>
<accession>C0GJZ7</accession>
<keyword evidence="14" id="KW-1003">Cell membrane</keyword>
<evidence type="ECO:0000256" key="11">
    <source>
        <dbReference type="ARBA" id="ARBA00023008"/>
    </source>
</evidence>
<feature type="transmembrane region" description="Helical" evidence="14">
    <location>
        <begin position="371"/>
        <end position="391"/>
    </location>
</feature>
<comment type="caution">
    <text evidence="17">The sequence shown here is derived from an EMBL/GenBank/DDBJ whole genome shotgun (WGS) entry which is preliminary data.</text>
</comment>
<evidence type="ECO:0000256" key="10">
    <source>
        <dbReference type="ARBA" id="ARBA00022989"/>
    </source>
</evidence>
<dbReference type="SFLD" id="SFLDF00027">
    <property type="entry name" value="p-type_atpase"/>
    <property type="match status" value="1"/>
</dbReference>
<feature type="transmembrane region" description="Helical" evidence="14">
    <location>
        <begin position="699"/>
        <end position="719"/>
    </location>
</feature>
<sequence length="744" mass="80748">MNEKKHNGSSHSMETDHEKDNNHEEHKSGEHDNKSGSHDEHGDHDSGGHDKHSDHDSNGHDEHADHDSGGHGGHGSGHSETDHHRMMIKDFRRRFWFSLILSIPVLALSPMFQDWLRYTLEFPGDDWVFFIFASAIYFYGGWPFLTGLVDEVKKKQPGMMTLIGLATTVAYVYSTAVFFGFPGDVLYWEMVTLIDIMLLGHWMEMKSILSASQALEKLMELMPDTAHLVTEDGETKEVKISKLKDDDVVLVKPGEKIPADGEIVDGKSYVDESMITGESKPVERKKSDNVIGGSVNGEGSVKVKISGVGDDSYLSKVVNLVQDAQKTKSRSQRLADKAHFVLTVVALTGGTLTLIAWTLAGESVAFSIERAVAVMVIACPHALGLAIPLVVSISTSISANNGLLIRNRTQFEKARNISMVVFDKTGTLTEGKFGVTGINTEDDYDEKELIRLAAAVEKESEHPIATGIVEKAKSMDLDIPDVSEFNSFKGKGIEGMADGKNIKVVSPGYLREHDIDFQKETKEEATTTVYVLIDDKLAGAISLADKIRPQSYEAIKALHKMGIKCHMLTGDNNETAKKVSEELGLDGFEAEVLPDKKQTKVKELQEKGELVAMTGDGVNDAPALAQADIGIAIGSGTDVAAETADVILVDSNPQDVVTLIRFGKATYRKMVQNLFWASAYNIVALPLAAGVLYGAGIIISPSVGAVAMSLSTIIVAINAKLLRLDKNSDDGQPQSSSANQAASA</sequence>
<evidence type="ECO:0000256" key="12">
    <source>
        <dbReference type="ARBA" id="ARBA00023136"/>
    </source>
</evidence>
<dbReference type="InterPro" id="IPR027256">
    <property type="entry name" value="P-typ_ATPase_IB"/>
</dbReference>
<dbReference type="InterPro" id="IPR023299">
    <property type="entry name" value="ATPase_P-typ_cyto_dom_N"/>
</dbReference>
<dbReference type="InterPro" id="IPR036412">
    <property type="entry name" value="HAD-like_sf"/>
</dbReference>
<feature type="region of interest" description="Disordered" evidence="15">
    <location>
        <begin position="1"/>
        <end position="81"/>
    </location>
</feature>
<keyword evidence="7" id="KW-0187">Copper transport</keyword>
<evidence type="ECO:0000256" key="7">
    <source>
        <dbReference type="ARBA" id="ARBA00022796"/>
    </source>
</evidence>
<evidence type="ECO:0000256" key="3">
    <source>
        <dbReference type="ARBA" id="ARBA00012517"/>
    </source>
</evidence>
<dbReference type="PRINTS" id="PR00943">
    <property type="entry name" value="CUATPASE"/>
</dbReference>
<keyword evidence="10 14" id="KW-1133">Transmembrane helix</keyword>
<evidence type="ECO:0000256" key="4">
    <source>
        <dbReference type="ARBA" id="ARBA00022692"/>
    </source>
</evidence>
<evidence type="ECO:0000313" key="18">
    <source>
        <dbReference type="Proteomes" id="UP000006443"/>
    </source>
</evidence>
<keyword evidence="4 14" id="KW-0812">Transmembrane</keyword>
<dbReference type="RefSeq" id="WP_008518552.1">
    <property type="nucleotide sequence ID" value="NZ_ACJM01000019.1"/>
</dbReference>
<feature type="transmembrane region" description="Helical" evidence="14">
    <location>
        <begin position="161"/>
        <end position="179"/>
    </location>
</feature>
<dbReference type="InterPro" id="IPR018303">
    <property type="entry name" value="ATPase_P-typ_P_site"/>
</dbReference>
<dbReference type="NCBIfam" id="TIGR01525">
    <property type="entry name" value="ATPase-IB_hvy"/>
    <property type="match status" value="1"/>
</dbReference>
<dbReference type="Proteomes" id="UP000006443">
    <property type="component" value="Unassembled WGS sequence"/>
</dbReference>